<organism evidence="2 3">
    <name type="scientific">Tolypocladium paradoxum</name>
    <dbReference type="NCBI Taxonomy" id="94208"/>
    <lineage>
        <taxon>Eukaryota</taxon>
        <taxon>Fungi</taxon>
        <taxon>Dikarya</taxon>
        <taxon>Ascomycota</taxon>
        <taxon>Pezizomycotina</taxon>
        <taxon>Sordariomycetes</taxon>
        <taxon>Hypocreomycetidae</taxon>
        <taxon>Hypocreales</taxon>
        <taxon>Ophiocordycipitaceae</taxon>
        <taxon>Tolypocladium</taxon>
    </lineage>
</organism>
<evidence type="ECO:0000313" key="3">
    <source>
        <dbReference type="Proteomes" id="UP000237481"/>
    </source>
</evidence>
<keyword evidence="3" id="KW-1185">Reference proteome</keyword>
<dbReference type="OrthoDB" id="440566at2759"/>
<dbReference type="InterPro" id="IPR042534">
    <property type="entry name" value="SAP18_sf"/>
</dbReference>
<protein>
    <submittedName>
        <fullName evidence="2">Histone deacetylase complex subunit SAP18</fullName>
    </submittedName>
</protein>
<comment type="caution">
    <text evidence="2">The sequence shown here is derived from an EMBL/GenBank/DDBJ whole genome shotgun (WGS) entry which is preliminary data.</text>
</comment>
<dbReference type="Pfam" id="PF06487">
    <property type="entry name" value="SAP18"/>
    <property type="match status" value="1"/>
</dbReference>
<dbReference type="InterPro" id="IPR010516">
    <property type="entry name" value="SAP18"/>
</dbReference>
<proteinExistence type="predicted"/>
<accession>A0A2S4LB91</accession>
<feature type="compositionally biased region" description="Basic and acidic residues" evidence="1">
    <location>
        <begin position="111"/>
        <end position="124"/>
    </location>
</feature>
<gene>
    <name evidence="2" type="ORF">TPAR_00111</name>
</gene>
<name>A0A2S4LB91_9HYPO</name>
<reference evidence="2 3" key="1">
    <citation type="submission" date="2018-01" db="EMBL/GenBank/DDBJ databases">
        <title>Harnessing the power of phylogenomics to disentangle the directionality and signatures of interkingdom host jumping in the parasitic fungal genus Tolypocladium.</title>
        <authorList>
            <person name="Quandt C.A."/>
            <person name="Patterson W."/>
            <person name="Spatafora J.W."/>
        </authorList>
    </citation>
    <scope>NUCLEOTIDE SEQUENCE [LARGE SCALE GENOMIC DNA]</scope>
    <source>
        <strain evidence="2 3">NRBC 100945</strain>
    </source>
</reference>
<sequence length="184" mass="19109">MELAASKPSALPYPAVGTRLAFQLVYPDLRGTSAVNDAAPRYAVKDLGSIVIGQGGPGAETSEFGETGGSLRGEQEIGRTLGDARFVVGDYVSCAILPTLSDGSVAPASSARRDAGTGMREGRGLRGGFLGRENGFGHGGARGGRGGGWRDDMGGRFPMGEWKRGETLPDPPPRPPRPRGGGRW</sequence>
<feature type="compositionally biased region" description="Gly residues" evidence="1">
    <location>
        <begin position="125"/>
        <end position="147"/>
    </location>
</feature>
<evidence type="ECO:0000313" key="2">
    <source>
        <dbReference type="EMBL" id="POR39703.1"/>
    </source>
</evidence>
<evidence type="ECO:0000256" key="1">
    <source>
        <dbReference type="SAM" id="MobiDB-lite"/>
    </source>
</evidence>
<feature type="region of interest" description="Disordered" evidence="1">
    <location>
        <begin position="104"/>
        <end position="184"/>
    </location>
</feature>
<dbReference type="Gene3D" id="3.10.20.550">
    <property type="entry name" value="ASAP complex, SAP18 subunit"/>
    <property type="match status" value="1"/>
</dbReference>
<dbReference type="AlphaFoldDB" id="A0A2S4LB91"/>
<dbReference type="EMBL" id="PKSG01000011">
    <property type="protein sequence ID" value="POR39703.1"/>
    <property type="molecule type" value="Genomic_DNA"/>
</dbReference>
<dbReference type="Proteomes" id="UP000237481">
    <property type="component" value="Unassembled WGS sequence"/>
</dbReference>
<dbReference type="STRING" id="94208.A0A2S4LB91"/>